<keyword evidence="2" id="KW-1185">Reference proteome</keyword>
<dbReference type="AlphaFoldDB" id="A0AAN7BDY1"/>
<reference evidence="1" key="2">
    <citation type="submission" date="2023-05" db="EMBL/GenBank/DDBJ databases">
        <authorList>
            <consortium name="Lawrence Berkeley National Laboratory"/>
            <person name="Steindorff A."/>
            <person name="Hensen N."/>
            <person name="Bonometti L."/>
            <person name="Westerberg I."/>
            <person name="Brannstrom I.O."/>
            <person name="Guillou S."/>
            <person name="Cros-Aarteil S."/>
            <person name="Calhoun S."/>
            <person name="Haridas S."/>
            <person name="Kuo A."/>
            <person name="Mondo S."/>
            <person name="Pangilinan J."/>
            <person name="Riley R."/>
            <person name="Labutti K."/>
            <person name="Andreopoulos B."/>
            <person name="Lipzen A."/>
            <person name="Chen C."/>
            <person name="Yanf M."/>
            <person name="Daum C."/>
            <person name="Ng V."/>
            <person name="Clum A."/>
            <person name="Ohm R."/>
            <person name="Martin F."/>
            <person name="Silar P."/>
            <person name="Natvig D."/>
            <person name="Lalanne C."/>
            <person name="Gautier V."/>
            <person name="Ament-Velasquez S.L."/>
            <person name="Kruys A."/>
            <person name="Hutchinson M.I."/>
            <person name="Powell A.J."/>
            <person name="Barry K."/>
            <person name="Miller A.N."/>
            <person name="Grigoriev I.V."/>
            <person name="Debuchy R."/>
            <person name="Gladieux P."/>
            <person name="Thoren M.H."/>
            <person name="Johannesson H."/>
        </authorList>
    </citation>
    <scope>NUCLEOTIDE SEQUENCE</scope>
    <source>
        <strain evidence="1">CBS 990.96</strain>
    </source>
</reference>
<reference evidence="1" key="1">
    <citation type="journal article" date="2023" name="Mol. Phylogenet. Evol.">
        <title>Genome-scale phylogeny and comparative genomics of the fungal order Sordariales.</title>
        <authorList>
            <person name="Hensen N."/>
            <person name="Bonometti L."/>
            <person name="Westerberg I."/>
            <person name="Brannstrom I.O."/>
            <person name="Guillou S."/>
            <person name="Cros-Aarteil S."/>
            <person name="Calhoun S."/>
            <person name="Haridas S."/>
            <person name="Kuo A."/>
            <person name="Mondo S."/>
            <person name="Pangilinan J."/>
            <person name="Riley R."/>
            <person name="LaButti K."/>
            <person name="Andreopoulos B."/>
            <person name="Lipzen A."/>
            <person name="Chen C."/>
            <person name="Yan M."/>
            <person name="Daum C."/>
            <person name="Ng V."/>
            <person name="Clum A."/>
            <person name="Steindorff A."/>
            <person name="Ohm R.A."/>
            <person name="Martin F."/>
            <person name="Silar P."/>
            <person name="Natvig D.O."/>
            <person name="Lalanne C."/>
            <person name="Gautier V."/>
            <person name="Ament-Velasquez S.L."/>
            <person name="Kruys A."/>
            <person name="Hutchinson M.I."/>
            <person name="Powell A.J."/>
            <person name="Barry K."/>
            <person name="Miller A.N."/>
            <person name="Grigoriev I.V."/>
            <person name="Debuchy R."/>
            <person name="Gladieux P."/>
            <person name="Hiltunen Thoren M."/>
            <person name="Johannesson H."/>
        </authorList>
    </citation>
    <scope>NUCLEOTIDE SEQUENCE</scope>
    <source>
        <strain evidence="1">CBS 990.96</strain>
    </source>
</reference>
<name>A0AAN7BDY1_9PEZI</name>
<dbReference type="EMBL" id="MU865486">
    <property type="protein sequence ID" value="KAK4222186.1"/>
    <property type="molecule type" value="Genomic_DNA"/>
</dbReference>
<comment type="caution">
    <text evidence="1">The sequence shown here is derived from an EMBL/GenBank/DDBJ whole genome shotgun (WGS) entry which is preliminary data.</text>
</comment>
<organism evidence="1 2">
    <name type="scientific">Podospora fimiseda</name>
    <dbReference type="NCBI Taxonomy" id="252190"/>
    <lineage>
        <taxon>Eukaryota</taxon>
        <taxon>Fungi</taxon>
        <taxon>Dikarya</taxon>
        <taxon>Ascomycota</taxon>
        <taxon>Pezizomycotina</taxon>
        <taxon>Sordariomycetes</taxon>
        <taxon>Sordariomycetidae</taxon>
        <taxon>Sordariales</taxon>
        <taxon>Podosporaceae</taxon>
        <taxon>Podospora</taxon>
    </lineage>
</organism>
<accession>A0AAN7BDY1</accession>
<proteinExistence type="predicted"/>
<sequence length="203" mass="23129">MGLKYSCYRVGCEAKFDMETERDTHMKDLCSFLSVDERHEANQTFSFKGMETGYGTWDQDNGKFSYLDVAQIFLVMIPVDGFWVELSTAITMETASETPSPPNTDSEFSRANLIALFLSLSLCLLTQPYGSLIYRPWPPPDIEASGFTAWMFWLSRLNPVHSLHESCYIFWSTGGLVLKLWAEDHGKITQHRFPLSHFAAANE</sequence>
<gene>
    <name evidence="1" type="ORF">QBC38DRAFT_549440</name>
</gene>
<evidence type="ECO:0000313" key="2">
    <source>
        <dbReference type="Proteomes" id="UP001301958"/>
    </source>
</evidence>
<protein>
    <submittedName>
        <fullName evidence="1">Uncharacterized protein</fullName>
    </submittedName>
</protein>
<dbReference type="Proteomes" id="UP001301958">
    <property type="component" value="Unassembled WGS sequence"/>
</dbReference>
<evidence type="ECO:0000313" key="1">
    <source>
        <dbReference type="EMBL" id="KAK4222186.1"/>
    </source>
</evidence>